<dbReference type="InterPro" id="IPR021215">
    <property type="entry name" value="DUF2752"/>
</dbReference>
<feature type="transmembrane region" description="Helical" evidence="1">
    <location>
        <begin position="117"/>
        <end position="134"/>
    </location>
</feature>
<feature type="transmembrane region" description="Helical" evidence="1">
    <location>
        <begin position="79"/>
        <end position="97"/>
    </location>
</feature>
<dbReference type="Pfam" id="PF10825">
    <property type="entry name" value="DUF2752"/>
    <property type="match status" value="1"/>
</dbReference>
<proteinExistence type="predicted"/>
<reference evidence="3" key="1">
    <citation type="journal article" date="2019" name="Int. J. Syst. Evol. Microbiol.">
        <title>The Global Catalogue of Microorganisms (GCM) 10K type strain sequencing project: providing services to taxonomists for standard genome sequencing and annotation.</title>
        <authorList>
            <consortium name="The Broad Institute Genomics Platform"/>
            <consortium name="The Broad Institute Genome Sequencing Center for Infectious Disease"/>
            <person name="Wu L."/>
            <person name="Ma J."/>
        </authorList>
    </citation>
    <scope>NUCLEOTIDE SEQUENCE [LARGE SCALE GENOMIC DNA]</scope>
    <source>
        <strain evidence="3">CGMCC 1.15277</strain>
    </source>
</reference>
<comment type="caution">
    <text evidence="2">The sequence shown here is derived from an EMBL/GenBank/DDBJ whole genome shotgun (WGS) entry which is preliminary data.</text>
</comment>
<gene>
    <name evidence="2" type="ORF">ACFP57_02935</name>
</gene>
<name>A0ABW1X1I5_9ACTN</name>
<organism evidence="2 3">
    <name type="scientific">Luteococcus sanguinis</name>
    <dbReference type="NCBI Taxonomy" id="174038"/>
    <lineage>
        <taxon>Bacteria</taxon>
        <taxon>Bacillati</taxon>
        <taxon>Actinomycetota</taxon>
        <taxon>Actinomycetes</taxon>
        <taxon>Propionibacteriales</taxon>
        <taxon>Propionibacteriaceae</taxon>
        <taxon>Luteococcus</taxon>
    </lineage>
</organism>
<protein>
    <submittedName>
        <fullName evidence="2">DUF2752 domain-containing protein</fullName>
    </submittedName>
</protein>
<dbReference type="RefSeq" id="WP_343885978.1">
    <property type="nucleotide sequence ID" value="NZ_BAAAKI010000012.1"/>
</dbReference>
<dbReference type="EMBL" id="JBHSUA010000008">
    <property type="protein sequence ID" value="MFC6395952.1"/>
    <property type="molecule type" value="Genomic_DNA"/>
</dbReference>
<sequence length="135" mass="14015">MPVSASNPSPRQAASAALRRLGIFLVVGAGLSAVALLSGHGLPCPFRMATGVRCPLCGATTMGTALLRGDVAAAWQANGFVLIVLAQLLVAGGVWGAELVSGRRWWPTGWPGRLDRWLVVWAVAGVGFDIVRVAV</sequence>
<keyword evidence="1" id="KW-1133">Transmembrane helix</keyword>
<keyword evidence="1" id="KW-0472">Membrane</keyword>
<dbReference type="Proteomes" id="UP001596266">
    <property type="component" value="Unassembled WGS sequence"/>
</dbReference>
<accession>A0ABW1X1I5</accession>
<keyword evidence="3" id="KW-1185">Reference proteome</keyword>
<keyword evidence="1" id="KW-0812">Transmembrane</keyword>
<evidence type="ECO:0000256" key="1">
    <source>
        <dbReference type="SAM" id="Phobius"/>
    </source>
</evidence>
<evidence type="ECO:0000313" key="2">
    <source>
        <dbReference type="EMBL" id="MFC6395952.1"/>
    </source>
</evidence>
<evidence type="ECO:0000313" key="3">
    <source>
        <dbReference type="Proteomes" id="UP001596266"/>
    </source>
</evidence>
<feature type="transmembrane region" description="Helical" evidence="1">
    <location>
        <begin position="21"/>
        <end position="42"/>
    </location>
</feature>